<proteinExistence type="predicted"/>
<reference evidence="2" key="2">
    <citation type="submission" date="2018-08" db="UniProtKB">
        <authorList>
            <consortium name="EnsemblPlants"/>
        </authorList>
    </citation>
    <scope>IDENTIFICATION</scope>
    <source>
        <strain evidence="2">Yugu1</strain>
    </source>
</reference>
<sequence>MDQRVWMYGIQRHSPTFMPEVAKSVEVAKKHARICKTKQICCPCFDCSNKFTWEDTNIIKRHLIKRGFVDGYTIWSHHGEARGTSNNTDINTGCDEVGGDDANDNNHVMMDDDYDRRDQTTDQTSPASTDRYLCWFKIIVSQHKLCPESLRSEPSPLLCEARGGSELPKRCALPRGLPN</sequence>
<dbReference type="InterPro" id="IPR029480">
    <property type="entry name" value="Transpos_assoc"/>
</dbReference>
<evidence type="ECO:0000313" key="2">
    <source>
        <dbReference type="EnsemblPlants" id="KQL22616"/>
    </source>
</evidence>
<dbReference type="InParanoid" id="K3ZZB5"/>
<keyword evidence="3" id="KW-1185">Reference proteome</keyword>
<dbReference type="Proteomes" id="UP000004995">
    <property type="component" value="Unassembled WGS sequence"/>
</dbReference>
<dbReference type="Gramene" id="KQL22616">
    <property type="protein sequence ID" value="KQL22616"/>
    <property type="gene ID" value="SETIT_031947mg"/>
</dbReference>
<dbReference type="AlphaFoldDB" id="K3ZZB5"/>
<organism evidence="2 3">
    <name type="scientific">Setaria italica</name>
    <name type="common">Foxtail millet</name>
    <name type="synonym">Panicum italicum</name>
    <dbReference type="NCBI Taxonomy" id="4555"/>
    <lineage>
        <taxon>Eukaryota</taxon>
        <taxon>Viridiplantae</taxon>
        <taxon>Streptophyta</taxon>
        <taxon>Embryophyta</taxon>
        <taxon>Tracheophyta</taxon>
        <taxon>Spermatophyta</taxon>
        <taxon>Magnoliopsida</taxon>
        <taxon>Liliopsida</taxon>
        <taxon>Poales</taxon>
        <taxon>Poaceae</taxon>
        <taxon>PACMAD clade</taxon>
        <taxon>Panicoideae</taxon>
        <taxon>Panicodae</taxon>
        <taxon>Paniceae</taxon>
        <taxon>Cenchrinae</taxon>
        <taxon>Setaria</taxon>
    </lineage>
</organism>
<dbReference type="EnsemblPlants" id="KQL22616">
    <property type="protein sequence ID" value="KQL22616"/>
    <property type="gene ID" value="SETIT_031947mg"/>
</dbReference>
<dbReference type="Pfam" id="PF13963">
    <property type="entry name" value="Transpos_assoc"/>
    <property type="match status" value="1"/>
</dbReference>
<reference evidence="3" key="1">
    <citation type="journal article" date="2012" name="Nat. Biotechnol.">
        <title>Reference genome sequence of the model plant Setaria.</title>
        <authorList>
            <person name="Bennetzen J.L."/>
            <person name="Schmutz J."/>
            <person name="Wang H."/>
            <person name="Percifield R."/>
            <person name="Hawkins J."/>
            <person name="Pontaroli A.C."/>
            <person name="Estep M."/>
            <person name="Feng L."/>
            <person name="Vaughn J.N."/>
            <person name="Grimwood J."/>
            <person name="Jenkins J."/>
            <person name="Barry K."/>
            <person name="Lindquist E."/>
            <person name="Hellsten U."/>
            <person name="Deshpande S."/>
            <person name="Wang X."/>
            <person name="Wu X."/>
            <person name="Mitros T."/>
            <person name="Triplett J."/>
            <person name="Yang X."/>
            <person name="Ye C.Y."/>
            <person name="Mauro-Herrera M."/>
            <person name="Wang L."/>
            <person name="Li P."/>
            <person name="Sharma M."/>
            <person name="Sharma R."/>
            <person name="Ronald P.C."/>
            <person name="Panaud O."/>
            <person name="Kellogg E.A."/>
            <person name="Brutnell T.P."/>
            <person name="Doust A.N."/>
            <person name="Tuskan G.A."/>
            <person name="Rokhsar D."/>
            <person name="Devos K.M."/>
        </authorList>
    </citation>
    <scope>NUCLEOTIDE SEQUENCE [LARGE SCALE GENOMIC DNA]</scope>
    <source>
        <strain evidence="3">cv. Yugu1</strain>
    </source>
</reference>
<feature type="domain" description="Transposase-associated" evidence="1">
    <location>
        <begin position="4"/>
        <end position="80"/>
    </location>
</feature>
<dbReference type="HOGENOM" id="CLU_129004_0_0_1"/>
<evidence type="ECO:0000313" key="3">
    <source>
        <dbReference type="Proteomes" id="UP000004995"/>
    </source>
</evidence>
<name>K3ZZB5_SETIT</name>
<dbReference type="EMBL" id="AGNK02000694">
    <property type="status" value="NOT_ANNOTATED_CDS"/>
    <property type="molecule type" value="Genomic_DNA"/>
</dbReference>
<protein>
    <recommendedName>
        <fullName evidence="1">Transposase-associated domain-containing protein</fullName>
    </recommendedName>
</protein>
<evidence type="ECO:0000259" key="1">
    <source>
        <dbReference type="Pfam" id="PF13963"/>
    </source>
</evidence>
<dbReference type="FunCoup" id="K3ZZB5">
    <property type="interactions" value="9"/>
</dbReference>
<accession>K3ZZB5</accession>